<dbReference type="EMBL" id="JAAVJH010000006">
    <property type="protein sequence ID" value="NJR79336.1"/>
    <property type="molecule type" value="Genomic_DNA"/>
</dbReference>
<protein>
    <submittedName>
        <fullName evidence="2">DUF4365 domain-containing protein</fullName>
    </submittedName>
</protein>
<organism evidence="2 3">
    <name type="scientific">Sphingomonas corticis</name>
    <dbReference type="NCBI Taxonomy" id="2722791"/>
    <lineage>
        <taxon>Bacteria</taxon>
        <taxon>Pseudomonadati</taxon>
        <taxon>Pseudomonadota</taxon>
        <taxon>Alphaproteobacteria</taxon>
        <taxon>Sphingomonadales</taxon>
        <taxon>Sphingomonadaceae</taxon>
        <taxon>Sphingomonas</taxon>
    </lineage>
</organism>
<dbReference type="RefSeq" id="WP_168134870.1">
    <property type="nucleotide sequence ID" value="NZ_JAAVJH010000006.1"/>
</dbReference>
<evidence type="ECO:0000259" key="1">
    <source>
        <dbReference type="Pfam" id="PF14280"/>
    </source>
</evidence>
<dbReference type="InterPro" id="IPR025375">
    <property type="entry name" value="DUF4365"/>
</dbReference>
<dbReference type="Proteomes" id="UP000732399">
    <property type="component" value="Unassembled WGS sequence"/>
</dbReference>
<proteinExistence type="predicted"/>
<evidence type="ECO:0000313" key="2">
    <source>
        <dbReference type="EMBL" id="NJR79336.1"/>
    </source>
</evidence>
<gene>
    <name evidence="2" type="ORF">HBH26_12155</name>
</gene>
<name>A0ABX1CQ03_9SPHN</name>
<keyword evidence="3" id="KW-1185">Reference proteome</keyword>
<reference evidence="2 3" key="1">
    <citation type="submission" date="2020-03" db="EMBL/GenBank/DDBJ databases">
        <authorList>
            <person name="Wang L."/>
            <person name="He N."/>
            <person name="Li Y."/>
            <person name="Fang Y."/>
            <person name="Zhang F."/>
        </authorList>
    </citation>
    <scope>NUCLEOTIDE SEQUENCE [LARGE SCALE GENOMIC DNA]</scope>
    <source>
        <strain evidence="2 3">36D10-4-7</strain>
    </source>
</reference>
<dbReference type="Pfam" id="PF14280">
    <property type="entry name" value="DUF4365"/>
    <property type="match status" value="1"/>
</dbReference>
<feature type="domain" description="DUF4365" evidence="1">
    <location>
        <begin position="20"/>
        <end position="151"/>
    </location>
</feature>
<sequence length="449" mass="50413">MFQNQPQPKRLHQNVLNGHQGEQLVSARAASMGFAFHGLNRLETGVDGMMELRDPLTHAMLAKWVGVQIKTTVGGNYTGEDEQRFEYLLEPADLAYWGPSNIPMIIVLVRLSDHTMFWKAVNAGRLDEPRRLDFDKAADVFDARAAEAIAALTIEKNTFGTYVPPMLAGEPAHLNLVRMVLPEEIFVAESPFKSGREAVKEMLLHDGPMHFDWVIRDRTFWSFRDPRGTVLDEIVDVGSVEAVETEAVTLLDDVDDQNAVIELLRRSVEAQLSGDCFFDKETRGLCFRAPGPGMKREYVYRSLQNVTSADVVTLIGKEGRDDIMRHHAFVPRYQRIGDDWFVSITPTFVFTSDGYRTHPASSIMLAGKKKLEKAGAIRGQFIMWRHLLIASATAPAPTLLDDPAEGVDDRPRIGFEPLEPLSLPVSVPEDVWREEDPEEAERVAQEGMI</sequence>
<evidence type="ECO:0000313" key="3">
    <source>
        <dbReference type="Proteomes" id="UP000732399"/>
    </source>
</evidence>
<accession>A0ABX1CQ03</accession>
<comment type="caution">
    <text evidence="2">The sequence shown here is derived from an EMBL/GenBank/DDBJ whole genome shotgun (WGS) entry which is preliminary data.</text>
</comment>